<keyword evidence="1" id="KW-0347">Helicase</keyword>
<dbReference type="AlphaFoldDB" id="A0A8X6PJI0"/>
<evidence type="ECO:0000313" key="2">
    <source>
        <dbReference type="Proteomes" id="UP000887013"/>
    </source>
</evidence>
<keyword evidence="1" id="KW-0067">ATP-binding</keyword>
<feature type="non-terminal residue" evidence="1">
    <location>
        <position position="1"/>
    </location>
</feature>
<reference evidence="1" key="1">
    <citation type="submission" date="2020-08" db="EMBL/GenBank/DDBJ databases">
        <title>Multicomponent nature underlies the extraordinary mechanical properties of spider dragline silk.</title>
        <authorList>
            <person name="Kono N."/>
            <person name="Nakamura H."/>
            <person name="Mori M."/>
            <person name="Yoshida Y."/>
            <person name="Ohtoshi R."/>
            <person name="Malay A.D."/>
            <person name="Moran D.A.P."/>
            <person name="Tomita M."/>
            <person name="Numata K."/>
            <person name="Arakawa K."/>
        </authorList>
    </citation>
    <scope>NUCLEOTIDE SEQUENCE</scope>
</reference>
<comment type="caution">
    <text evidence="1">The sequence shown here is derived from an EMBL/GenBank/DDBJ whole genome shotgun (WGS) entry which is preliminary data.</text>
</comment>
<proteinExistence type="predicted"/>
<sequence>VLGRVYTVHPGNAECYYLRLLLHESCVLTSFKALKTVEGVVHLTSQAALGLLEDDTPWDRTLEEASIFDSPYKIRELFAIIIVFCQVVDPIKLWGKYRKSLLEDIRR</sequence>
<keyword evidence="2" id="KW-1185">Reference proteome</keyword>
<dbReference type="OrthoDB" id="6434721at2759"/>
<keyword evidence="1" id="KW-0378">Hydrolase</keyword>
<name>A0A8X6PJI0_NEPPI</name>
<dbReference type="GO" id="GO:0004386">
    <property type="term" value="F:helicase activity"/>
    <property type="evidence" value="ECO:0007669"/>
    <property type="project" value="UniProtKB-KW"/>
</dbReference>
<organism evidence="1 2">
    <name type="scientific">Nephila pilipes</name>
    <name type="common">Giant wood spider</name>
    <name type="synonym">Nephila maculata</name>
    <dbReference type="NCBI Taxonomy" id="299642"/>
    <lineage>
        <taxon>Eukaryota</taxon>
        <taxon>Metazoa</taxon>
        <taxon>Ecdysozoa</taxon>
        <taxon>Arthropoda</taxon>
        <taxon>Chelicerata</taxon>
        <taxon>Arachnida</taxon>
        <taxon>Araneae</taxon>
        <taxon>Araneomorphae</taxon>
        <taxon>Entelegynae</taxon>
        <taxon>Araneoidea</taxon>
        <taxon>Nephilidae</taxon>
        <taxon>Nephila</taxon>
    </lineage>
</organism>
<dbReference type="EMBL" id="BMAW01020909">
    <property type="protein sequence ID" value="GFT70642.1"/>
    <property type="molecule type" value="Genomic_DNA"/>
</dbReference>
<evidence type="ECO:0000313" key="1">
    <source>
        <dbReference type="EMBL" id="GFT70642.1"/>
    </source>
</evidence>
<dbReference type="Proteomes" id="UP000887013">
    <property type="component" value="Unassembled WGS sequence"/>
</dbReference>
<protein>
    <submittedName>
        <fullName evidence="1">ATP-dependent DNA helicase</fullName>
    </submittedName>
</protein>
<accession>A0A8X6PJI0</accession>
<gene>
    <name evidence="1" type="primary">LOC103519163</name>
    <name evidence="1" type="ORF">NPIL_513751</name>
</gene>
<keyword evidence="1" id="KW-0547">Nucleotide-binding</keyword>